<evidence type="ECO:0000259" key="1">
    <source>
        <dbReference type="PROSITE" id="PS50181"/>
    </source>
</evidence>
<dbReference type="OrthoDB" id="1107553at2759"/>
<organism evidence="3">
    <name type="scientific">Caenorhabditis remanei</name>
    <name type="common">Caenorhabditis vulgaris</name>
    <dbReference type="NCBI Taxonomy" id="31234"/>
    <lineage>
        <taxon>Eukaryota</taxon>
        <taxon>Metazoa</taxon>
        <taxon>Ecdysozoa</taxon>
        <taxon>Nematoda</taxon>
        <taxon>Chromadorea</taxon>
        <taxon>Rhabditida</taxon>
        <taxon>Rhabditina</taxon>
        <taxon>Rhabditomorpha</taxon>
        <taxon>Rhabditoidea</taxon>
        <taxon>Rhabditidae</taxon>
        <taxon>Peloderinae</taxon>
        <taxon>Caenorhabditis</taxon>
    </lineage>
</organism>
<evidence type="ECO:0000313" key="3">
    <source>
        <dbReference type="Proteomes" id="UP000008281"/>
    </source>
</evidence>
<dbReference type="AlphaFoldDB" id="E3NEB4"/>
<dbReference type="PROSITE" id="PS50181">
    <property type="entry name" value="FBOX"/>
    <property type="match status" value="1"/>
</dbReference>
<dbReference type="Proteomes" id="UP000008281">
    <property type="component" value="Unassembled WGS sequence"/>
</dbReference>
<dbReference type="EMBL" id="DS268620">
    <property type="protein sequence ID" value="EFO94562.1"/>
    <property type="molecule type" value="Genomic_DNA"/>
</dbReference>
<dbReference type="Pfam" id="PF00646">
    <property type="entry name" value="F-box"/>
    <property type="match status" value="1"/>
</dbReference>
<feature type="domain" description="F-box" evidence="1">
    <location>
        <begin position="4"/>
        <end position="59"/>
    </location>
</feature>
<dbReference type="HOGENOM" id="CLU_028840_1_0_1"/>
<dbReference type="FunCoup" id="E3NEB4">
    <property type="interactions" value="1092"/>
</dbReference>
<dbReference type="InParanoid" id="E3NEB4"/>
<sequence>MEPSFPLLRLPENVIIEVIKNFPLSQLFKFSLISSKTKNLVSSLGLEASDVDINIWNTIKVAVRIGINSLDLYFYKDSNDPNALMPVDVNIPVAPTCDYEDTRIQSTTPFNFSNWLNHINSVFCLIKPPDVYITQGCARFEIELLRNAIGNANYLIVCADVSNTCGKKILKSFNTHNRLILDRNPFEDTCQIQQIFINNFEMIIFYDVYSLDDMLSLLIIFSRSVRLSKQFNQFLKHWIRGFNPRLEDMSLSINKTDFVKGKVYLNGIKCIEMSEKTKRKMSENFFRPYFDDIIQIRRKDGTAAVIGTHKFEDILDIRFVVLH</sequence>
<dbReference type="Pfam" id="PF07735">
    <property type="entry name" value="FBA_2"/>
    <property type="match status" value="1"/>
</dbReference>
<dbReference type="PANTHER" id="PTHR22899">
    <property type="entry name" value="CYCLIN-RELATED F-BOX FAMILY"/>
    <property type="match status" value="1"/>
</dbReference>
<reference evidence="2" key="1">
    <citation type="submission" date="2007-07" db="EMBL/GenBank/DDBJ databases">
        <title>PCAP assembly of the Caenorhabditis remanei genome.</title>
        <authorList>
            <consortium name="The Caenorhabditis remanei Sequencing Consortium"/>
            <person name="Wilson R.K."/>
        </authorList>
    </citation>
    <scope>NUCLEOTIDE SEQUENCE [LARGE SCALE GENOMIC DNA]</scope>
    <source>
        <strain evidence="2">PB4641</strain>
    </source>
</reference>
<keyword evidence="3" id="KW-1185">Reference proteome</keyword>
<dbReference type="InterPro" id="IPR012885">
    <property type="entry name" value="F-box_Sdz-33"/>
</dbReference>
<protein>
    <recommendedName>
        <fullName evidence="1">F-box domain-containing protein</fullName>
    </recommendedName>
</protein>
<dbReference type="PANTHER" id="PTHR22899:SF0">
    <property type="entry name" value="F-BOX ASSOCIATED DOMAIN-CONTAINING PROTEIN-RELATED"/>
    <property type="match status" value="1"/>
</dbReference>
<name>E3NEB4_CAERE</name>
<dbReference type="InterPro" id="IPR053222">
    <property type="entry name" value="Zygotic_Embryogenesis-Asso"/>
</dbReference>
<dbReference type="InterPro" id="IPR001810">
    <property type="entry name" value="F-box_dom"/>
</dbReference>
<proteinExistence type="predicted"/>
<gene>
    <name evidence="2" type="ORF">CRE_06128</name>
</gene>
<evidence type="ECO:0000313" key="2">
    <source>
        <dbReference type="EMBL" id="EFO94562.1"/>
    </source>
</evidence>
<accession>E3NEB4</accession>